<dbReference type="Gene3D" id="3.50.30.30">
    <property type="match status" value="1"/>
</dbReference>
<feature type="domain" description="Peptidase M28" evidence="1">
    <location>
        <begin position="226"/>
        <end position="408"/>
    </location>
</feature>
<dbReference type="GO" id="GO:0008235">
    <property type="term" value="F:metalloexopeptidase activity"/>
    <property type="evidence" value="ECO:0007669"/>
    <property type="project" value="InterPro"/>
</dbReference>
<dbReference type="PANTHER" id="PTHR12147:SF26">
    <property type="entry name" value="PEPTIDASE M28 DOMAIN-CONTAINING PROTEIN"/>
    <property type="match status" value="1"/>
</dbReference>
<dbReference type="CDD" id="cd05643">
    <property type="entry name" value="M28_like"/>
    <property type="match status" value="1"/>
</dbReference>
<dbReference type="GeneID" id="27139780"/>
<dbReference type="AlphaFoldDB" id="A0A142CUM8"/>
<dbReference type="RefSeq" id="WP_062388492.1">
    <property type="nucleotide sequence ID" value="NZ_CP014750.1"/>
</dbReference>
<dbReference type="Pfam" id="PF04389">
    <property type="entry name" value="Peptidase_M28"/>
    <property type="match status" value="1"/>
</dbReference>
<gene>
    <name evidence="2" type="ORF">A0127_04500</name>
</gene>
<evidence type="ECO:0000259" key="1">
    <source>
        <dbReference type="Pfam" id="PF04389"/>
    </source>
</evidence>
<dbReference type="KEGG" id="tpep:A0127_04500"/>
<accession>A0A142CUM8</accession>
<protein>
    <submittedName>
        <fullName evidence="2">Peptidase M28</fullName>
    </submittedName>
</protein>
<dbReference type="PANTHER" id="PTHR12147">
    <property type="entry name" value="METALLOPEPTIDASE M28 FAMILY MEMBER"/>
    <property type="match status" value="1"/>
</dbReference>
<organism evidence="2 3">
    <name type="scientific">Thermococcus peptonophilus</name>
    <dbReference type="NCBI Taxonomy" id="53952"/>
    <lineage>
        <taxon>Archaea</taxon>
        <taxon>Methanobacteriati</taxon>
        <taxon>Methanobacteriota</taxon>
        <taxon>Thermococci</taxon>
        <taxon>Thermococcales</taxon>
        <taxon>Thermococcaceae</taxon>
        <taxon>Thermococcus</taxon>
    </lineage>
</organism>
<reference evidence="3" key="1">
    <citation type="submission" date="2016-03" db="EMBL/GenBank/DDBJ databases">
        <authorList>
            <person name="Oger P.M."/>
        </authorList>
    </citation>
    <scope>NUCLEOTIDE SEQUENCE [LARGE SCALE GENOMIC DNA]</scope>
    <source>
        <strain evidence="3">OG-1</strain>
    </source>
</reference>
<sequence length="561" mass="62769">MEHFLKESAEFSPDNVLNWIAGISRFHRIQGSRGLVEAAEYVLEELSRMGLKAELLKDEYDGKRWHITLPSPIAWELIEGHLEVPGNPLTTAESPLLIMAHSPPGEVEGEVLPILREEDWKKAEGKVVLVGKDWRDAYRRANEAGASGFIAYREGTGEFYPYIGLFLTKDDLKWAHIPAFAVPETVARDLIKRALSGGAKVNGTAETEIKSSETLPMVYAEVGEPPHLLFTAHICHPKPGANDNASGSAMLLELARVLSKRENGRFGYAFLWVPEYHGSQAFIEKEGVGGYYAAINLDMVAGSPDRSGSTLMFVRTPFSRFSMVSGALEVALELSNSRGKSFSGSSLPVMPFRAYQYEMGSDHDIFNFFSVPSVMPITWPDRFYHSSGDTVDKVSRETMSIIGRAVLSAALFLSEGEKSRIERFARGYARKVLGEIGMRLEPKESERLIKAGLARDAEFLGLELNSEVETKVNPWLKWKERGLISERLIRSRAPSLADDFKKLTEERATVTHLHELIMLGELLPEERAYRILEEEYGSIEREKLKRLVEILEEMGVVTVSS</sequence>
<dbReference type="EMBL" id="CP014750">
    <property type="protein sequence ID" value="AMQ18480.1"/>
    <property type="molecule type" value="Genomic_DNA"/>
</dbReference>
<dbReference type="InterPro" id="IPR045175">
    <property type="entry name" value="M28_fam"/>
</dbReference>
<proteinExistence type="predicted"/>
<dbReference type="Proteomes" id="UP000073604">
    <property type="component" value="Chromosome"/>
</dbReference>
<dbReference type="InterPro" id="IPR007484">
    <property type="entry name" value="Peptidase_M28"/>
</dbReference>
<evidence type="ECO:0000313" key="2">
    <source>
        <dbReference type="EMBL" id="AMQ18480.1"/>
    </source>
</evidence>
<keyword evidence="3" id="KW-1185">Reference proteome</keyword>
<name>A0A142CUM8_9EURY</name>
<dbReference type="SUPFAM" id="SSF53187">
    <property type="entry name" value="Zn-dependent exopeptidases"/>
    <property type="match status" value="1"/>
</dbReference>
<dbReference type="OrthoDB" id="18376at2157"/>
<dbReference type="Gene3D" id="3.40.630.10">
    <property type="entry name" value="Zn peptidases"/>
    <property type="match status" value="1"/>
</dbReference>
<dbReference type="GO" id="GO:0006508">
    <property type="term" value="P:proteolysis"/>
    <property type="evidence" value="ECO:0007669"/>
    <property type="project" value="InterPro"/>
</dbReference>
<evidence type="ECO:0000313" key="3">
    <source>
        <dbReference type="Proteomes" id="UP000073604"/>
    </source>
</evidence>
<dbReference type="STRING" id="53952.A0127_04500"/>